<dbReference type="Proteomes" id="UP000694569">
    <property type="component" value="Unplaced"/>
</dbReference>
<proteinExistence type="predicted"/>
<dbReference type="PANTHER" id="PTHR45749">
    <property type="match status" value="1"/>
</dbReference>
<dbReference type="OrthoDB" id="1750591at2759"/>
<dbReference type="Pfam" id="PF14291">
    <property type="entry name" value="DUF4371"/>
    <property type="match status" value="1"/>
</dbReference>
<dbReference type="PANTHER" id="PTHR45749:SF23">
    <property type="entry name" value="ZINC FINGER MYM-TYPE PROTEIN 1-LIKE"/>
    <property type="match status" value="1"/>
</dbReference>
<dbReference type="AlphaFoldDB" id="A0A8C5N011"/>
<reference evidence="3" key="1">
    <citation type="submission" date="2025-08" db="UniProtKB">
        <authorList>
            <consortium name="Ensembl"/>
        </authorList>
    </citation>
    <scope>IDENTIFICATION</scope>
</reference>
<reference evidence="3" key="2">
    <citation type="submission" date="2025-09" db="UniProtKB">
        <authorList>
            <consortium name="Ensembl"/>
        </authorList>
    </citation>
    <scope>IDENTIFICATION</scope>
</reference>
<keyword evidence="4" id="KW-1185">Reference proteome</keyword>
<accession>A0A8C5N011</accession>
<feature type="domain" description="DUF4371" evidence="2">
    <location>
        <begin position="225"/>
        <end position="458"/>
    </location>
</feature>
<name>A0A8C5N011_9ANUR</name>
<feature type="compositionally biased region" description="Polar residues" evidence="1">
    <location>
        <begin position="52"/>
        <end position="73"/>
    </location>
</feature>
<evidence type="ECO:0000313" key="3">
    <source>
        <dbReference type="Ensembl" id="ENSLLEP00000021566.1"/>
    </source>
</evidence>
<feature type="region of interest" description="Disordered" evidence="1">
    <location>
        <begin position="35"/>
        <end position="73"/>
    </location>
</feature>
<feature type="compositionally biased region" description="Polar residues" evidence="1">
    <location>
        <begin position="35"/>
        <end position="45"/>
    </location>
</feature>
<dbReference type="InterPro" id="IPR025398">
    <property type="entry name" value="DUF4371"/>
</dbReference>
<evidence type="ECO:0000256" key="1">
    <source>
        <dbReference type="SAM" id="MobiDB-lite"/>
    </source>
</evidence>
<protein>
    <recommendedName>
        <fullName evidence="2">DUF4371 domain-containing protein</fullName>
    </recommendedName>
</protein>
<dbReference type="GeneTree" id="ENSGT00940000154356"/>
<evidence type="ECO:0000313" key="4">
    <source>
        <dbReference type="Proteomes" id="UP000694569"/>
    </source>
</evidence>
<organism evidence="3 4">
    <name type="scientific">Leptobrachium leishanense</name>
    <name type="common">Leishan spiny toad</name>
    <dbReference type="NCBI Taxonomy" id="445787"/>
    <lineage>
        <taxon>Eukaryota</taxon>
        <taxon>Metazoa</taxon>
        <taxon>Chordata</taxon>
        <taxon>Craniata</taxon>
        <taxon>Vertebrata</taxon>
        <taxon>Euteleostomi</taxon>
        <taxon>Amphibia</taxon>
        <taxon>Batrachia</taxon>
        <taxon>Anura</taxon>
        <taxon>Pelobatoidea</taxon>
        <taxon>Megophryidae</taxon>
        <taxon>Leptobrachium</taxon>
    </lineage>
</organism>
<dbReference type="Ensembl" id="ENSLLET00000022398.1">
    <property type="protein sequence ID" value="ENSLLEP00000021566.1"/>
    <property type="gene ID" value="ENSLLEG00000013678.1"/>
</dbReference>
<evidence type="ECO:0000259" key="2">
    <source>
        <dbReference type="Pfam" id="PF14291"/>
    </source>
</evidence>
<sequence length="467" mass="52028">MSKPPSGAQKRKKKQELEEKLCRIQKITGFLVRASGSSAQPTACGSSEEHASTSSQEVIPAQSTSECTSDTDTVMSSDQLMPLETTPVPMEVEKQGLSRNVSLLPNVRTMEVQEPSAEAVVILPESVENSGFMNDIGLWPSNTTAEMREYWSKNGNLAVRKPLEQLRNEGFAKTLKDGRCCTIDMFIRICPNGDKVERKWLCYSNNTGRIFCFDCKLFSSSRNAFSNDGFSDWKHASERISSHEQSQNHIHAVIDTAKYSKLEGRIDYKMQKQIEELTSYGQNLVNRLLSVIILLAERGLAFRGDVQNIGSPHNGNYLGILETVSEYDPFLAQHIQTKANKGKGCTSYLSANVCEELIQITGKKILEVVINHVKRAKYYSVSVDSSEDASHIDQLTVVLRFLEGNQPVERFVTFLPSTGHKGEEMANALLTFLNDVGLTIQECRGQSYDNASNISGHYMVCKQELLA</sequence>